<keyword evidence="6" id="KW-1185">Reference proteome</keyword>
<dbReference type="Proteomes" id="UP001295740">
    <property type="component" value="Unassembled WGS sequence"/>
</dbReference>
<dbReference type="PANTHER" id="PTHR10039">
    <property type="entry name" value="AMELOGENIN"/>
    <property type="match status" value="1"/>
</dbReference>
<dbReference type="Pfam" id="PF25053">
    <property type="entry name" value="DUF7791"/>
    <property type="match status" value="1"/>
</dbReference>
<evidence type="ECO:0000256" key="1">
    <source>
        <dbReference type="ARBA" id="ARBA00022737"/>
    </source>
</evidence>
<dbReference type="InterPro" id="IPR056693">
    <property type="entry name" value="DUF7791"/>
</dbReference>
<feature type="compositionally biased region" description="Low complexity" evidence="2">
    <location>
        <begin position="27"/>
        <end position="43"/>
    </location>
</feature>
<name>A0AAI8VJP0_9PEZI</name>
<evidence type="ECO:0000313" key="5">
    <source>
        <dbReference type="EMBL" id="CAJ2505786.1"/>
    </source>
</evidence>
<organism evidence="5 6">
    <name type="scientific">Anthostomella pinea</name>
    <dbReference type="NCBI Taxonomy" id="933095"/>
    <lineage>
        <taxon>Eukaryota</taxon>
        <taxon>Fungi</taxon>
        <taxon>Dikarya</taxon>
        <taxon>Ascomycota</taxon>
        <taxon>Pezizomycotina</taxon>
        <taxon>Sordariomycetes</taxon>
        <taxon>Xylariomycetidae</taxon>
        <taxon>Xylariales</taxon>
        <taxon>Xylariaceae</taxon>
        <taxon>Anthostomella</taxon>
    </lineage>
</organism>
<reference evidence="5" key="1">
    <citation type="submission" date="2023-10" db="EMBL/GenBank/DDBJ databases">
        <authorList>
            <person name="Hackl T."/>
        </authorList>
    </citation>
    <scope>NUCLEOTIDE SEQUENCE</scope>
</reference>
<dbReference type="PANTHER" id="PTHR10039:SF5">
    <property type="entry name" value="NACHT DOMAIN-CONTAINING PROTEIN"/>
    <property type="match status" value="1"/>
</dbReference>
<sequence>MKRIRQAIARISRAGKSESELVAKPVSTASSTTVAASAHTARTAGRRSLEGDEDASGPLLLYDGTVNGGGDNGIDIVFIHSLNGGRIRSWQRNGICWPRDLLPQEIPNARIVTWGWAPPGMADFGAGDAPAEFGQRMGERLLKDVTSVCGKTDRDLVFVAHGVGGWLLQDALGTIATSQVFGKHSELGRLYPRTVGIVFLGTPHKSVGRQSFGEAVATVAQVETSASKEYFEGLASCSDAFEQSRDEFMLVSRDIQVVCVRGLLPMPNGETIPKASLAYEGLNVTVDDIMENHLKMARFATRQDPGYYQLVGHINTEAKIIRNQEILKALDFDMGIEEGPSDEAYRQTSSWLLSAKGSNESVSRFHAWLQAPGSIFWFSGTPASGKSTVMKYALHDPQTRELLQEWAGEHEVIVAAIFLNEGGSHVQTTVNLSQAFYQLFARKADSLRICLFIDGLDEYRLADQEGYAMEGSSSASCTTIGEDGQVSLGSSKWINDSHLEIARLITDLAEQEHFKLCVSSRELAPFKAAFRDYPGLRVHLQTQEFIVQYCRDRLDNVAPGISDSQVPLCQEVARKSRGDILWARLAMDILMEGSLKRLKSTLETLPTQLFGANGIYMRMVQDLAPHQQRAACRIIHIILKAQEPPSLVTLAFAEEGYLAGPKQQQKHPSVGELAIAHDRLQPMTLQDLGSIADRMERRLATCCAGLLEAREKDHRVVFMHLTAKEFIFKGDIWDKLNVTPPNKIEVYYSLMSGTLRYLRCLPLLRPIVTRGPKPKFTAEAWVCISSILRYAEQGSDESFDPVAYCELLDELDLTCHELWTQQGAAKGTDTAHHHWSSFEPMELGPSPRRKDFLALAIQANLFHYVSTKLARLDPAARRATAQYLLEYAVCPSEDSHGPSHSACMSRTGNYRDFHHHMPTSQLADLLFAYGATAMPTEDGSEETWARTVRLGPVFFPARGEAGLSLATTRELDHMREQDRRRWIKAVKGMLAHGADPRLQVDMRGGGRDGDDGWRGGGEDGGEENGRLGDRGSVKMQTALEAVRELLDGDRGFGQDLIEIEALACGLAM</sequence>
<dbReference type="EMBL" id="CAUWAG010000007">
    <property type="protein sequence ID" value="CAJ2505786.1"/>
    <property type="molecule type" value="Genomic_DNA"/>
</dbReference>
<accession>A0AAI8VJP0</accession>
<dbReference type="Pfam" id="PF24883">
    <property type="entry name" value="NPHP3_N"/>
    <property type="match status" value="1"/>
</dbReference>
<protein>
    <submittedName>
        <fullName evidence="5">Uu.00g131800.m01.CDS01</fullName>
    </submittedName>
</protein>
<feature type="region of interest" description="Disordered" evidence="2">
    <location>
        <begin position="998"/>
        <end position="1032"/>
    </location>
</feature>
<evidence type="ECO:0000313" key="6">
    <source>
        <dbReference type="Proteomes" id="UP001295740"/>
    </source>
</evidence>
<keyword evidence="1" id="KW-0677">Repeat</keyword>
<proteinExistence type="predicted"/>
<feature type="domain" description="DUF7791" evidence="4">
    <location>
        <begin position="625"/>
        <end position="743"/>
    </location>
</feature>
<gene>
    <name evidence="5" type="ORF">KHLLAP_LOCUS6254</name>
</gene>
<evidence type="ECO:0000256" key="2">
    <source>
        <dbReference type="SAM" id="MobiDB-lite"/>
    </source>
</evidence>
<feature type="domain" description="Nephrocystin 3-like N-terminal" evidence="3">
    <location>
        <begin position="363"/>
        <end position="443"/>
    </location>
</feature>
<evidence type="ECO:0000259" key="4">
    <source>
        <dbReference type="Pfam" id="PF25053"/>
    </source>
</evidence>
<feature type="region of interest" description="Disordered" evidence="2">
    <location>
        <begin position="26"/>
        <end position="52"/>
    </location>
</feature>
<dbReference type="AlphaFoldDB" id="A0AAI8VJP0"/>
<evidence type="ECO:0000259" key="3">
    <source>
        <dbReference type="Pfam" id="PF24883"/>
    </source>
</evidence>
<dbReference type="InterPro" id="IPR056884">
    <property type="entry name" value="NPHP3-like_N"/>
</dbReference>
<comment type="caution">
    <text evidence="5">The sequence shown here is derived from an EMBL/GenBank/DDBJ whole genome shotgun (WGS) entry which is preliminary data.</text>
</comment>